<dbReference type="AlphaFoldDB" id="M5E3H1"/>
<gene>
    <name evidence="3" type="ORF">HSACCH_02288</name>
</gene>
<dbReference type="Pfam" id="PF20250">
    <property type="entry name" value="FapA_N"/>
    <property type="match status" value="1"/>
</dbReference>
<sequence length="454" mass="50109">MENLKIEISADKLKAFLIINTEVNDLDLELADIEKVLAEENISYGINKTKIKTILDKDKYPNKTLIAEGKAPTPGKDGKLIYHFEEKKKQAGTLRKDGTMDFHSLDLINNVRKGEKIVTKVEAEAGKPGINIKGQKVAPPKMKNPKLPRSKNAVKKDNSLYSAVDGQIVREFQKIVIKDVYTVNGDVDLSTGNINFVGSVKINGNVKEGFKIEADGDIEIAGNAGACELKSTGNILIKKGFVGRNKGTASAEGDFYARFIENASVEANNVRVYEAIMHSNIKAKDSIKVTEGKGLIVGGKIISRNLIEANLIGSSLATKTLIEIGMMPKVKQRLKEAKEEQEKIIDNLNKVQKSIEMLESMQEKGITLPADKKELLTKVKRASLQLTVEKKKLGKEIKELTDEINNSPAAVVKVKDCIFSGVQILTSHDKKIILNKLLGCKFKEENKEIRQISD</sequence>
<keyword evidence="1" id="KW-0175">Coiled coil</keyword>
<evidence type="ECO:0000256" key="1">
    <source>
        <dbReference type="SAM" id="Coils"/>
    </source>
</evidence>
<accession>M5E3H1</accession>
<name>M5E3H1_9FIRM</name>
<evidence type="ECO:0000313" key="3">
    <source>
        <dbReference type="EMBL" id="CCU80759.1"/>
    </source>
</evidence>
<dbReference type="InterPro" id="IPR046865">
    <property type="entry name" value="FapA_b_solenoid"/>
</dbReference>
<dbReference type="EMBL" id="CAUI01000023">
    <property type="protein sequence ID" value="CCU80759.1"/>
    <property type="molecule type" value="Genomic_DNA"/>
</dbReference>
<keyword evidence="4" id="KW-1185">Reference proteome</keyword>
<dbReference type="PANTHER" id="PTHR38032:SF1">
    <property type="entry name" value="RNA-BINDING PROTEIN KHPB N-TERMINAL DOMAIN-CONTAINING PROTEIN"/>
    <property type="match status" value="1"/>
</dbReference>
<dbReference type="OrthoDB" id="9816426at2"/>
<dbReference type="eggNOG" id="COG1315">
    <property type="taxonomic scope" value="Bacteria"/>
</dbReference>
<dbReference type="RefSeq" id="WP_005490015.1">
    <property type="nucleotide sequence ID" value="NZ_CAUI01000023.1"/>
</dbReference>
<dbReference type="Pfam" id="PF03961">
    <property type="entry name" value="FapA"/>
    <property type="match status" value="1"/>
</dbReference>
<dbReference type="InParanoid" id="M5E3H1"/>
<proteinExistence type="predicted"/>
<feature type="domain" description="Flagellar Assembly Protein A N-terminal region" evidence="2">
    <location>
        <begin position="5"/>
        <end position="170"/>
    </location>
</feature>
<dbReference type="InterPro" id="IPR046866">
    <property type="entry name" value="FapA_N"/>
</dbReference>
<dbReference type="InterPro" id="IPR005646">
    <property type="entry name" value="FapA"/>
</dbReference>
<protein>
    <recommendedName>
        <fullName evidence="2">Flagellar Assembly Protein A N-terminal region domain-containing protein</fullName>
    </recommendedName>
</protein>
<feature type="coiled-coil region" evidence="1">
    <location>
        <begin position="327"/>
        <end position="354"/>
    </location>
</feature>
<dbReference type="PANTHER" id="PTHR38032">
    <property type="entry name" value="POLYMERASE-RELATED"/>
    <property type="match status" value="1"/>
</dbReference>
<dbReference type="Proteomes" id="UP000012063">
    <property type="component" value="Unassembled WGS sequence"/>
</dbReference>
<comment type="caution">
    <text evidence="3">The sequence shown here is derived from an EMBL/GenBank/DDBJ whole genome shotgun (WGS) entry which is preliminary data.</text>
</comment>
<reference evidence="4" key="1">
    <citation type="journal article" date="2013" name="Genome Announc.">
        <title>Genome Sequence of Halanaerobium saccharolyticum subsp. saccharolyticum Strain DSM 6643T, a Halophilic Hydrogen-Producing Bacterium.</title>
        <authorList>
            <person name="Kivisto A."/>
            <person name="Larjo A."/>
            <person name="Ciranna A."/>
            <person name="Santala V."/>
            <person name="Roos C."/>
            <person name="Karp M."/>
        </authorList>
    </citation>
    <scope>NUCLEOTIDE SEQUENCE [LARGE SCALE GENOMIC DNA]</scope>
    <source>
        <strain evidence="4">DSM 6643</strain>
    </source>
</reference>
<evidence type="ECO:0000259" key="2">
    <source>
        <dbReference type="Pfam" id="PF20250"/>
    </source>
</evidence>
<dbReference type="STRING" id="1293054.HSACCH_02288"/>
<evidence type="ECO:0000313" key="4">
    <source>
        <dbReference type="Proteomes" id="UP000012063"/>
    </source>
</evidence>
<organism evidence="3 4">
    <name type="scientific">Halanaerobium saccharolyticum subsp. saccharolyticum DSM 6643</name>
    <dbReference type="NCBI Taxonomy" id="1293054"/>
    <lineage>
        <taxon>Bacteria</taxon>
        <taxon>Bacillati</taxon>
        <taxon>Bacillota</taxon>
        <taxon>Clostridia</taxon>
        <taxon>Halanaerobiales</taxon>
        <taxon>Halanaerobiaceae</taxon>
        <taxon>Halanaerobium</taxon>
    </lineage>
</organism>